<keyword evidence="11" id="KW-1185">Reference proteome</keyword>
<evidence type="ECO:0000313" key="11">
    <source>
        <dbReference type="Proteomes" id="UP000502823"/>
    </source>
</evidence>
<dbReference type="NCBIfam" id="TIGR00836">
    <property type="entry name" value="amt"/>
    <property type="match status" value="1"/>
</dbReference>
<dbReference type="GO" id="GO:0097272">
    <property type="term" value="P:ammonium homeostasis"/>
    <property type="evidence" value="ECO:0007669"/>
    <property type="project" value="TreeGrafter"/>
</dbReference>
<gene>
    <name evidence="10" type="ORF">Cfor_07493</name>
</gene>
<evidence type="ECO:0000256" key="3">
    <source>
        <dbReference type="ARBA" id="ARBA00022448"/>
    </source>
</evidence>
<evidence type="ECO:0000256" key="7">
    <source>
        <dbReference type="ARBA" id="ARBA00023177"/>
    </source>
</evidence>
<evidence type="ECO:0000313" key="10">
    <source>
        <dbReference type="EMBL" id="GFG33933.1"/>
    </source>
</evidence>
<dbReference type="PROSITE" id="PS01219">
    <property type="entry name" value="AMMONIUM_TRANSP"/>
    <property type="match status" value="1"/>
</dbReference>
<dbReference type="InterPro" id="IPR024041">
    <property type="entry name" value="NH4_transpt_AmtB-like_dom"/>
</dbReference>
<sequence length="583" mass="63052">MSVSVADVVGIAQMSVSVADVVGIAQMGVSDEDVVGNNADKHGANTILRNSVPPYNGIITSSRGLRQHVLPNRRYQPMNLQSTKPQKGRTVRQIILSTAMATNSTDLDELKKNVDHVFIMTNAIIVCLMQCGFACLEAGAVRSKNTTNIILKNIMDIFISCFSYWMFGYALAYGEGNSVLGYTYWAGVGLPAEKMSHWFFQFIFAATAATIVSGAVAERCKFVAYIVYSFVISGIVYPPISHWVWSDIGWLKRLGYVDFSGCGPVHLLGGVCSFFGAVFLGPRLGRFESTKGNSEKEEIVGHSMPILGIGAMILITGFLSFNGGSLGSMTNPGDGEIISQVITNTVLGGTGGSLIILFASKLGLCGPPVWSFSLTINAALTGMVSVCAGVNNMTMWASFLCGVTAGPVYILIHYIMIWCKVDDPLDAVAVHFGGGFWGLIAASFFDNNGLVFGATYESAMVSTYRMIGAAAIITWGGFACCVMFGTLKLLGQLRVTEEEERKGLDIAMHNEPGYHPLGWKPYSPMEFWHFSPHISVLPANDVIHRSGKYQNSNAYKLHTVNFTNAGFVDTESDVHSVTETSKM</sequence>
<dbReference type="InterPro" id="IPR029020">
    <property type="entry name" value="Ammonium/urea_transptr"/>
</dbReference>
<dbReference type="PANTHER" id="PTHR11730:SF6">
    <property type="entry name" value="AMMONIUM TRANSPORTER"/>
    <property type="match status" value="1"/>
</dbReference>
<feature type="transmembrane region" description="Helical" evidence="8">
    <location>
        <begin position="465"/>
        <end position="487"/>
    </location>
</feature>
<dbReference type="AlphaFoldDB" id="A0A6L2PMW3"/>
<keyword evidence="6 8" id="KW-0472">Membrane</keyword>
<dbReference type="Proteomes" id="UP000502823">
    <property type="component" value="Unassembled WGS sequence"/>
</dbReference>
<evidence type="ECO:0000256" key="8">
    <source>
        <dbReference type="RuleBase" id="RU362002"/>
    </source>
</evidence>
<feature type="transmembrane region" description="Helical" evidence="8">
    <location>
        <begin position="117"/>
        <end position="141"/>
    </location>
</feature>
<protein>
    <recommendedName>
        <fullName evidence="8">Ammonium transporter</fullName>
    </recommendedName>
</protein>
<dbReference type="InterPro" id="IPR018047">
    <property type="entry name" value="Ammonium_transpt_CS"/>
</dbReference>
<evidence type="ECO:0000256" key="4">
    <source>
        <dbReference type="ARBA" id="ARBA00022692"/>
    </source>
</evidence>
<comment type="subcellular location">
    <subcellularLocation>
        <location evidence="8">Cell membrane</location>
        <topology evidence="8">Multi-pass membrane protein</topology>
    </subcellularLocation>
    <subcellularLocation>
        <location evidence="1">Membrane</location>
        <topology evidence="1">Multi-pass membrane protein</topology>
    </subcellularLocation>
</comment>
<reference evidence="11" key="1">
    <citation type="submission" date="2020-01" db="EMBL/GenBank/DDBJ databases">
        <title>Draft genome sequence of the Termite Coptotermes fromosanus.</title>
        <authorList>
            <person name="Itakura S."/>
            <person name="Yosikawa Y."/>
            <person name="Umezawa K."/>
        </authorList>
    </citation>
    <scope>NUCLEOTIDE SEQUENCE [LARGE SCALE GENOMIC DNA]</scope>
</reference>
<dbReference type="OrthoDB" id="534912at2759"/>
<dbReference type="FunFam" id="1.10.3430.10:FF:000010">
    <property type="entry name" value="Ammonium transporter"/>
    <property type="match status" value="1"/>
</dbReference>
<evidence type="ECO:0000256" key="6">
    <source>
        <dbReference type="ARBA" id="ARBA00023136"/>
    </source>
</evidence>
<feature type="transmembrane region" description="Helical" evidence="8">
    <location>
        <begin position="369"/>
        <end position="391"/>
    </location>
</feature>
<feature type="transmembrane region" description="Helical" evidence="8">
    <location>
        <begin position="153"/>
        <end position="172"/>
    </location>
</feature>
<organism evidence="10 11">
    <name type="scientific">Coptotermes formosanus</name>
    <name type="common">Formosan subterranean termite</name>
    <dbReference type="NCBI Taxonomy" id="36987"/>
    <lineage>
        <taxon>Eukaryota</taxon>
        <taxon>Metazoa</taxon>
        <taxon>Ecdysozoa</taxon>
        <taxon>Arthropoda</taxon>
        <taxon>Hexapoda</taxon>
        <taxon>Insecta</taxon>
        <taxon>Pterygota</taxon>
        <taxon>Neoptera</taxon>
        <taxon>Polyneoptera</taxon>
        <taxon>Dictyoptera</taxon>
        <taxon>Blattodea</taxon>
        <taxon>Blattoidea</taxon>
        <taxon>Termitoidae</taxon>
        <taxon>Rhinotermitidae</taxon>
        <taxon>Coptotermes</taxon>
    </lineage>
</organism>
<dbReference type="Pfam" id="PF00909">
    <property type="entry name" value="Ammonium_transp"/>
    <property type="match status" value="1"/>
</dbReference>
<accession>A0A6L2PMW3</accession>
<feature type="transmembrane region" description="Helical" evidence="8">
    <location>
        <begin position="428"/>
        <end position="445"/>
    </location>
</feature>
<keyword evidence="7 8" id="KW-0924">Ammonia transport</keyword>
<feature type="transmembrane region" description="Helical" evidence="8">
    <location>
        <begin position="306"/>
        <end position="325"/>
    </location>
</feature>
<feature type="transmembrane region" description="Helical" evidence="8">
    <location>
        <begin position="265"/>
        <end position="285"/>
    </location>
</feature>
<keyword evidence="4 8" id="KW-0812">Transmembrane</keyword>
<comment type="similarity">
    <text evidence="2 8">Belongs to the ammonia transporter channel (TC 1.A.11.2) family.</text>
</comment>
<comment type="caution">
    <text evidence="10">The sequence shown here is derived from an EMBL/GenBank/DDBJ whole genome shotgun (WGS) entry which is preliminary data.</text>
</comment>
<dbReference type="InParanoid" id="A0A6L2PMW3"/>
<feature type="domain" description="Ammonium transporter AmtB-like" evidence="9">
    <location>
        <begin position="117"/>
        <end position="514"/>
    </location>
</feature>
<evidence type="ECO:0000256" key="1">
    <source>
        <dbReference type="ARBA" id="ARBA00004141"/>
    </source>
</evidence>
<keyword evidence="3 8" id="KW-0813">Transport</keyword>
<dbReference type="GO" id="GO:0008519">
    <property type="term" value="F:ammonium channel activity"/>
    <property type="evidence" value="ECO:0007669"/>
    <property type="project" value="InterPro"/>
</dbReference>
<dbReference type="GO" id="GO:0005886">
    <property type="term" value="C:plasma membrane"/>
    <property type="evidence" value="ECO:0007669"/>
    <property type="project" value="UniProtKB-SubCell"/>
</dbReference>
<proteinExistence type="inferred from homology"/>
<dbReference type="Gene3D" id="1.10.3430.10">
    <property type="entry name" value="Ammonium transporter AmtB like domains"/>
    <property type="match status" value="1"/>
</dbReference>
<dbReference type="InterPro" id="IPR001905">
    <property type="entry name" value="Ammonium_transpt"/>
</dbReference>
<evidence type="ECO:0000256" key="5">
    <source>
        <dbReference type="ARBA" id="ARBA00022989"/>
    </source>
</evidence>
<feature type="transmembrane region" description="Helical" evidence="8">
    <location>
        <begin position="397"/>
        <end position="416"/>
    </location>
</feature>
<evidence type="ECO:0000256" key="2">
    <source>
        <dbReference type="ARBA" id="ARBA00005887"/>
    </source>
</evidence>
<keyword evidence="5 8" id="KW-1133">Transmembrane helix</keyword>
<feature type="transmembrane region" description="Helical" evidence="8">
    <location>
        <begin position="198"/>
        <end position="216"/>
    </location>
</feature>
<dbReference type="PANTHER" id="PTHR11730">
    <property type="entry name" value="AMMONIUM TRANSPORTER"/>
    <property type="match status" value="1"/>
</dbReference>
<evidence type="ECO:0000259" key="9">
    <source>
        <dbReference type="Pfam" id="PF00909"/>
    </source>
</evidence>
<dbReference type="EMBL" id="BLKM01011693">
    <property type="protein sequence ID" value="GFG33933.1"/>
    <property type="molecule type" value="Genomic_DNA"/>
</dbReference>
<dbReference type="SUPFAM" id="SSF111352">
    <property type="entry name" value="Ammonium transporter"/>
    <property type="match status" value="1"/>
</dbReference>
<feature type="transmembrane region" description="Helical" evidence="8">
    <location>
        <begin position="223"/>
        <end position="245"/>
    </location>
</feature>
<name>A0A6L2PMW3_COPFO</name>